<dbReference type="InterPro" id="IPR010255">
    <property type="entry name" value="Haem_peroxidase_sf"/>
</dbReference>
<dbReference type="Proteomes" id="UP000053660">
    <property type="component" value="Unassembled WGS sequence"/>
</dbReference>
<dbReference type="EMBL" id="KN585630">
    <property type="protein sequence ID" value="KHJ81780.1"/>
    <property type="molecule type" value="Genomic_DNA"/>
</dbReference>
<evidence type="ECO:0000256" key="2">
    <source>
        <dbReference type="ARBA" id="ARBA00022525"/>
    </source>
</evidence>
<evidence type="ECO:0000256" key="4">
    <source>
        <dbReference type="ARBA" id="ARBA00023180"/>
    </source>
</evidence>
<keyword evidence="4" id="KW-0325">Glycoprotein</keyword>
<name>A0A0B1SF00_OESDE</name>
<dbReference type="GO" id="GO:0004601">
    <property type="term" value="F:peroxidase activity"/>
    <property type="evidence" value="ECO:0007669"/>
    <property type="project" value="UniProtKB-KW"/>
</dbReference>
<evidence type="ECO:0000313" key="6">
    <source>
        <dbReference type="Proteomes" id="UP000053660"/>
    </source>
</evidence>
<dbReference type="InterPro" id="IPR037120">
    <property type="entry name" value="Haem_peroxidase_sf_animal"/>
</dbReference>
<reference evidence="5 6" key="1">
    <citation type="submission" date="2014-03" db="EMBL/GenBank/DDBJ databases">
        <title>Draft genome of the hookworm Oesophagostomum dentatum.</title>
        <authorList>
            <person name="Mitreva M."/>
        </authorList>
    </citation>
    <scope>NUCLEOTIDE SEQUENCE [LARGE SCALE GENOMIC DNA]</scope>
    <source>
        <strain evidence="5 6">OD-Hann</strain>
    </source>
</reference>
<comment type="subcellular location">
    <subcellularLocation>
        <location evidence="1">Secreted</location>
    </subcellularLocation>
</comment>
<dbReference type="PROSITE" id="PS50292">
    <property type="entry name" value="PEROXIDASE_3"/>
    <property type="match status" value="1"/>
</dbReference>
<accession>A0A0B1SF00</accession>
<proteinExistence type="predicted"/>
<dbReference type="PANTHER" id="PTHR11475">
    <property type="entry name" value="OXIDASE/PEROXIDASE"/>
    <property type="match status" value="1"/>
</dbReference>
<dbReference type="OrthoDB" id="5834843at2759"/>
<protein>
    <submittedName>
        <fullName evidence="5">Animal hem peroxidase</fullName>
    </submittedName>
</protein>
<evidence type="ECO:0000256" key="3">
    <source>
        <dbReference type="ARBA" id="ARBA00022559"/>
    </source>
</evidence>
<sequence length="150" mass="16929">GVGDFLSRARQAVKAKSHVAVKVERCIRLTRALNAQQGLGVRTQINQNTHFLDLSTVYGSEECEGASVRTFMNGELKTYNNDGDLLPPQKKNDSNCQSKDPQLCFTTGDFRNSLHPGLVPLHITYIKEHNRIAGQFRKCNPDWPDQRIFE</sequence>
<dbReference type="Gene3D" id="1.10.640.10">
    <property type="entry name" value="Haem peroxidase domain superfamily, animal type"/>
    <property type="match status" value="1"/>
</dbReference>
<dbReference type="GO" id="GO:0006979">
    <property type="term" value="P:response to oxidative stress"/>
    <property type="evidence" value="ECO:0007669"/>
    <property type="project" value="InterPro"/>
</dbReference>
<keyword evidence="2" id="KW-0964">Secreted</keyword>
<feature type="non-terminal residue" evidence="5">
    <location>
        <position position="1"/>
    </location>
</feature>
<gene>
    <name evidence="5" type="ORF">OESDEN_18532</name>
</gene>
<keyword evidence="6" id="KW-1185">Reference proteome</keyword>
<dbReference type="GO" id="GO:0020037">
    <property type="term" value="F:heme binding"/>
    <property type="evidence" value="ECO:0007669"/>
    <property type="project" value="InterPro"/>
</dbReference>
<dbReference type="PANTHER" id="PTHR11475:SF4">
    <property type="entry name" value="CHORION PEROXIDASE"/>
    <property type="match status" value="1"/>
</dbReference>
<organism evidence="5 6">
    <name type="scientific">Oesophagostomum dentatum</name>
    <name type="common">Nodular worm</name>
    <dbReference type="NCBI Taxonomy" id="61180"/>
    <lineage>
        <taxon>Eukaryota</taxon>
        <taxon>Metazoa</taxon>
        <taxon>Ecdysozoa</taxon>
        <taxon>Nematoda</taxon>
        <taxon>Chromadorea</taxon>
        <taxon>Rhabditida</taxon>
        <taxon>Rhabditina</taxon>
        <taxon>Rhabditomorpha</taxon>
        <taxon>Strongyloidea</taxon>
        <taxon>Strongylidae</taxon>
        <taxon>Oesophagostomum</taxon>
    </lineage>
</organism>
<keyword evidence="3 5" id="KW-0560">Oxidoreductase</keyword>
<evidence type="ECO:0000313" key="5">
    <source>
        <dbReference type="EMBL" id="KHJ81780.1"/>
    </source>
</evidence>
<feature type="non-terminal residue" evidence="5">
    <location>
        <position position="150"/>
    </location>
</feature>
<dbReference type="Pfam" id="PF03098">
    <property type="entry name" value="An_peroxidase"/>
    <property type="match status" value="1"/>
</dbReference>
<dbReference type="GO" id="GO:0005576">
    <property type="term" value="C:extracellular region"/>
    <property type="evidence" value="ECO:0007669"/>
    <property type="project" value="UniProtKB-SubCell"/>
</dbReference>
<dbReference type="AlphaFoldDB" id="A0A0B1SF00"/>
<dbReference type="InterPro" id="IPR019791">
    <property type="entry name" value="Haem_peroxidase_animal"/>
</dbReference>
<dbReference type="SUPFAM" id="SSF48113">
    <property type="entry name" value="Heme-dependent peroxidases"/>
    <property type="match status" value="1"/>
</dbReference>
<evidence type="ECO:0000256" key="1">
    <source>
        <dbReference type="ARBA" id="ARBA00004613"/>
    </source>
</evidence>
<keyword evidence="3 5" id="KW-0575">Peroxidase</keyword>
<dbReference type="PRINTS" id="PR00457">
    <property type="entry name" value="ANPEROXIDASE"/>
</dbReference>